<feature type="region of interest" description="Disordered" evidence="1">
    <location>
        <begin position="1"/>
        <end position="43"/>
    </location>
</feature>
<feature type="compositionally biased region" description="Low complexity" evidence="1">
    <location>
        <begin position="632"/>
        <end position="650"/>
    </location>
</feature>
<feature type="compositionally biased region" description="Polar residues" evidence="1">
    <location>
        <begin position="820"/>
        <end position="830"/>
    </location>
</feature>
<feature type="compositionally biased region" description="Basic and acidic residues" evidence="1">
    <location>
        <begin position="484"/>
        <end position="497"/>
    </location>
</feature>
<dbReference type="EMBL" id="CDMZ01005242">
    <property type="protein sequence ID" value="CEM52428.1"/>
    <property type="molecule type" value="Genomic_DNA"/>
</dbReference>
<feature type="compositionally biased region" description="Low complexity" evidence="1">
    <location>
        <begin position="201"/>
        <end position="215"/>
    </location>
</feature>
<evidence type="ECO:0000256" key="1">
    <source>
        <dbReference type="SAM" id="MobiDB-lite"/>
    </source>
</evidence>
<feature type="compositionally biased region" description="Basic and acidic residues" evidence="1">
    <location>
        <begin position="599"/>
        <end position="611"/>
    </location>
</feature>
<protein>
    <submittedName>
        <fullName evidence="2">Uncharacterized protein</fullName>
    </submittedName>
</protein>
<feature type="compositionally biased region" description="Basic and acidic residues" evidence="1">
    <location>
        <begin position="460"/>
        <end position="477"/>
    </location>
</feature>
<feature type="compositionally biased region" description="Low complexity" evidence="1">
    <location>
        <begin position="869"/>
        <end position="894"/>
    </location>
</feature>
<dbReference type="VEuPathDB" id="CryptoDB:Cvel_11261"/>
<feature type="compositionally biased region" description="Basic and acidic residues" evidence="1">
    <location>
        <begin position="917"/>
        <end position="938"/>
    </location>
</feature>
<feature type="compositionally biased region" description="Low complexity" evidence="1">
    <location>
        <begin position="535"/>
        <end position="556"/>
    </location>
</feature>
<evidence type="ECO:0000313" key="2">
    <source>
        <dbReference type="EMBL" id="CEM52428.1"/>
    </source>
</evidence>
<feature type="compositionally biased region" description="Low complexity" evidence="1">
    <location>
        <begin position="836"/>
        <end position="853"/>
    </location>
</feature>
<feature type="region of interest" description="Disordered" evidence="1">
    <location>
        <begin position="432"/>
        <end position="1081"/>
    </location>
</feature>
<organism evidence="2">
    <name type="scientific">Chromera velia CCMP2878</name>
    <dbReference type="NCBI Taxonomy" id="1169474"/>
    <lineage>
        <taxon>Eukaryota</taxon>
        <taxon>Sar</taxon>
        <taxon>Alveolata</taxon>
        <taxon>Colpodellida</taxon>
        <taxon>Chromeraceae</taxon>
        <taxon>Chromera</taxon>
    </lineage>
</organism>
<name>A0A0G4I627_9ALVE</name>
<feature type="compositionally biased region" description="Low complexity" evidence="1">
    <location>
        <begin position="783"/>
        <end position="802"/>
    </location>
</feature>
<sequence>MRSDEIDDDVVELSDDEEEGDRGTRGPQVPYGGDEMEEEDMPRPFRITGRFISNTVRSTEAHNQRLLSSMEASGITAEAQKSALEEDMIQNFRLKVPTRPRTSQRRSGADGGTPGCEIPSSSPFSSRPGRTSGALSPSPLLLTHAMGMRSGRSPSRERRSPSAHLQPEPPEIVAVDSADEGGGGSDRLAPVASPPLPSSGPGPSSSRPSPSENSSFNLACLPAHPNAPSASAAVPKKPPAVTVSRGAPSRRSIFGHTLGQLAGGGPASLSLSRGRRGQSGAVPSSTGGVPMEGGEEEGEGGGAKRKRESDPEDTAGNGEGAVGGEGDGFGVSQSLAHSGANGGPAMDVGGGVAQFQGSAEGGGIAAVCEESNERGEGRGGVQKRARTGEKEEEEGDKIGSGGRGQMVGTSGEAVRVRGRGVAMFGRQEFIPGTFRSEWGGQGSEEHGEFEGGEEGEDEMMFGRERDRGSRSPFRSEDIDWCGGGRERGGGYRDKDGESGGQRKRTPFSGWALFARTQREQQQQSVSASPAPLQTSSFSSSSSFSGPLSGGMMSSFLKGRLRSEEGEGGWQTQGEFGSREKGRLRSEEGEGGWQTQGEFGSRERERTPEQPRESTGGRLRILTQSGNPLRSPSAVHSHSQQLQLQSADSSACTQTRPRLEPSAVLPVIVDDSDEEKEREKKRERETPGYEPGLRLVVMVDDDPSDDKGGEAGGVVSDSSQFQQRGGEGEERKKKLQMRPRSPLQMVSLALGGGRMSSEQPDCPQFLSSSSSSPSPPPRSPHLVPGAPSALGASADGSASLSPSLVPPSVEPHGGGGRKTLKSPSKQRTGGNPVNLIPRPSSPSAPSSSTLRLTPAVPPPQKIVMQRRAETSGSVPSSSLSPDSEMEEGGMVSGEAEGQRGGFDSAPSGSAGESALYPSRERRAEEQPREAARQVDKDRFVPSGPSASSSVQGGQRRGGGSGSLFRNALGNAVARPRNALGGVKQPLTMQPAPRQQAVSASSPSPPGPLPQSNGGLTLVENGSGSRALGGQGDGPLASSWEARTGAGGQSGANGRQTSSQTGQSFCLLLPPASSSSSSNSKTS</sequence>
<proteinExistence type="predicted"/>
<feature type="compositionally biased region" description="Low complexity" evidence="1">
    <location>
        <begin position="1071"/>
        <end position="1081"/>
    </location>
</feature>
<feature type="compositionally biased region" description="Gly residues" evidence="1">
    <location>
        <begin position="317"/>
        <end position="329"/>
    </location>
</feature>
<feature type="compositionally biased region" description="Low complexity" evidence="1">
    <location>
        <begin position="988"/>
        <end position="1000"/>
    </location>
</feature>
<reference evidence="2" key="1">
    <citation type="submission" date="2014-11" db="EMBL/GenBank/DDBJ databases">
        <authorList>
            <person name="Otto D Thomas"/>
            <person name="Naeem Raeece"/>
        </authorList>
    </citation>
    <scope>NUCLEOTIDE SEQUENCE</scope>
</reference>
<feature type="region of interest" description="Disordered" evidence="1">
    <location>
        <begin position="93"/>
        <end position="411"/>
    </location>
</feature>
<accession>A0A0G4I627</accession>
<feature type="compositionally biased region" description="Low complexity" evidence="1">
    <location>
        <begin position="119"/>
        <end position="133"/>
    </location>
</feature>
<feature type="compositionally biased region" description="Polar residues" evidence="1">
    <location>
        <begin position="1050"/>
        <end position="1062"/>
    </location>
</feature>
<feature type="compositionally biased region" description="Polar residues" evidence="1">
    <location>
        <begin position="524"/>
        <end position="534"/>
    </location>
</feature>
<feature type="compositionally biased region" description="Acidic residues" evidence="1">
    <location>
        <begin position="1"/>
        <end position="20"/>
    </location>
</feature>
<feature type="compositionally biased region" description="Basic and acidic residues" evidence="1">
    <location>
        <begin position="576"/>
        <end position="587"/>
    </location>
</feature>
<feature type="compositionally biased region" description="Basic and acidic residues" evidence="1">
    <location>
        <begin position="674"/>
        <end position="686"/>
    </location>
</feature>
<feature type="compositionally biased region" description="Acidic residues" evidence="1">
    <location>
        <begin position="450"/>
        <end position="459"/>
    </location>
</feature>
<dbReference type="AlphaFoldDB" id="A0A0G4I627"/>
<feature type="compositionally biased region" description="Low complexity" evidence="1">
    <location>
        <begin position="222"/>
        <end position="241"/>
    </location>
</feature>
<gene>
    <name evidence="2" type="ORF">Cvel_11261</name>
</gene>